<evidence type="ECO:0000256" key="1">
    <source>
        <dbReference type="SAM" id="Phobius"/>
    </source>
</evidence>
<evidence type="ECO:0000313" key="3">
    <source>
        <dbReference type="Proteomes" id="UP000198757"/>
    </source>
</evidence>
<keyword evidence="3" id="KW-1185">Reference proteome</keyword>
<gene>
    <name evidence="2" type="ORF">SAMN04487894_11279</name>
</gene>
<dbReference type="AlphaFoldDB" id="A0A1G6X192"/>
<keyword evidence="1" id="KW-0472">Membrane</keyword>
<name>A0A1G6X192_NIADE</name>
<dbReference type="EMBL" id="FMZO01000012">
    <property type="protein sequence ID" value="SDD71076.1"/>
    <property type="molecule type" value="Genomic_DNA"/>
</dbReference>
<protein>
    <submittedName>
        <fullName evidence="2">Uncharacterized protein</fullName>
    </submittedName>
</protein>
<keyword evidence="1" id="KW-0812">Transmembrane</keyword>
<feature type="transmembrane region" description="Helical" evidence="1">
    <location>
        <begin position="63"/>
        <end position="85"/>
    </location>
</feature>
<dbReference type="RefSeq" id="WP_090391792.1">
    <property type="nucleotide sequence ID" value="NZ_FMZO01000012.1"/>
</dbReference>
<proteinExistence type="predicted"/>
<dbReference type="Proteomes" id="UP000198757">
    <property type="component" value="Unassembled WGS sequence"/>
</dbReference>
<accession>A0A1G6X192</accession>
<reference evidence="3" key="1">
    <citation type="submission" date="2016-10" db="EMBL/GenBank/DDBJ databases">
        <authorList>
            <person name="Varghese N."/>
            <person name="Submissions S."/>
        </authorList>
    </citation>
    <scope>NUCLEOTIDE SEQUENCE [LARGE SCALE GENOMIC DNA]</scope>
    <source>
        <strain evidence="3">DSM 25811 / CCM 8410 / LMG 26954 / E90</strain>
    </source>
</reference>
<sequence>MEPILVSFNKIQYDSDVARLTHACQLLSGKLAQIEEIAAIKLTPEMVSELLYANEPTITETAIIVPSAFFLFLRVTLIAFCFLLVDFQNQGMKNSI</sequence>
<evidence type="ECO:0000313" key="2">
    <source>
        <dbReference type="EMBL" id="SDD71076.1"/>
    </source>
</evidence>
<keyword evidence="1" id="KW-1133">Transmembrane helix</keyword>
<organism evidence="2 3">
    <name type="scientific">Niabella drilacis (strain DSM 25811 / CCM 8410 / CCUG 62505 / LMG 26954 / E90)</name>
    <dbReference type="NCBI Taxonomy" id="1285928"/>
    <lineage>
        <taxon>Bacteria</taxon>
        <taxon>Pseudomonadati</taxon>
        <taxon>Bacteroidota</taxon>
        <taxon>Chitinophagia</taxon>
        <taxon>Chitinophagales</taxon>
        <taxon>Chitinophagaceae</taxon>
        <taxon>Niabella</taxon>
    </lineage>
</organism>